<accession>A0ACA9PJ33</accession>
<evidence type="ECO:0000313" key="1">
    <source>
        <dbReference type="EMBL" id="CAG8711540.1"/>
    </source>
</evidence>
<gene>
    <name evidence="1" type="ORF">ACOLOM_LOCUS10695</name>
</gene>
<evidence type="ECO:0000313" key="2">
    <source>
        <dbReference type="Proteomes" id="UP000789525"/>
    </source>
</evidence>
<sequence length="580" mass="63998">LVMHKILAQLFKHQDPVEDHSTGSHNFVTHSDPVTPNDKTQEATAKTNKKRTKTKLTNIVSPGEPPYPWSLEKYYKVSKKILGRGSFAVVRECTDKRTGVNYALKIIMKKAIRGKEQMITTELDVLKQVDHQNIVSLHELIETKDAVYIITGLALGGELFSQLLQRGSYTEKDAAILIEQILRGVEYLHAHEIVHRDLKPENLLFSDKSPFPRLMITDFGLSKILKHHDDILMTACGTPGYVAPEVLKQTGHGKPVDIWSIGVIMYTVLCGYTPFWGEDQNALFDCIIKGVYHFDDAYWEDISDEAKELIERMLEYDPAQRITAHDALAHKWFKYAAEIPDVDWSSTASSPISPRFPISNSRARITFRKAVNVIQGVTRMQKLSQISTTVAAVEDQGAGVGGYLTNSWDVYTTGMVMNDDHGEGTSGSNGRTNENTNLQTLGSSGVLGFKAALGTLDENSPIDSYAYNSEGGIFDDNIGAENYIMNINNNRSRVNVGRAMTITDSVWSSSSESSGGGELSSSTSTIRGVNSTATITPTAASVKPRSIPTSITTSVVQPHYLTSHNLLSLDSPTTNLVYFI</sequence>
<comment type="caution">
    <text evidence="1">The sequence shown here is derived from an EMBL/GenBank/DDBJ whole genome shotgun (WGS) entry which is preliminary data.</text>
</comment>
<organism evidence="1 2">
    <name type="scientific">Acaulospora colombiana</name>
    <dbReference type="NCBI Taxonomy" id="27376"/>
    <lineage>
        <taxon>Eukaryota</taxon>
        <taxon>Fungi</taxon>
        <taxon>Fungi incertae sedis</taxon>
        <taxon>Mucoromycota</taxon>
        <taxon>Glomeromycotina</taxon>
        <taxon>Glomeromycetes</taxon>
        <taxon>Diversisporales</taxon>
        <taxon>Acaulosporaceae</taxon>
        <taxon>Acaulospora</taxon>
    </lineage>
</organism>
<dbReference type="EMBL" id="CAJVPT010035515">
    <property type="protein sequence ID" value="CAG8711540.1"/>
    <property type="molecule type" value="Genomic_DNA"/>
</dbReference>
<proteinExistence type="predicted"/>
<name>A0ACA9PJ33_9GLOM</name>
<keyword evidence="2" id="KW-1185">Reference proteome</keyword>
<feature type="non-terminal residue" evidence="1">
    <location>
        <position position="1"/>
    </location>
</feature>
<dbReference type="Proteomes" id="UP000789525">
    <property type="component" value="Unassembled WGS sequence"/>
</dbReference>
<reference evidence="1" key="1">
    <citation type="submission" date="2021-06" db="EMBL/GenBank/DDBJ databases">
        <authorList>
            <person name="Kallberg Y."/>
            <person name="Tangrot J."/>
            <person name="Rosling A."/>
        </authorList>
    </citation>
    <scope>NUCLEOTIDE SEQUENCE</scope>
    <source>
        <strain evidence="1">CL356</strain>
    </source>
</reference>
<protein>
    <submittedName>
        <fullName evidence="1">3466_t:CDS:1</fullName>
    </submittedName>
</protein>